<dbReference type="OrthoDB" id="9802811at2"/>
<dbReference type="InterPro" id="IPR006283">
    <property type="entry name" value="ThiL-like"/>
</dbReference>
<dbReference type="Pfam" id="PF02769">
    <property type="entry name" value="AIRS_C"/>
    <property type="match status" value="1"/>
</dbReference>
<feature type="binding site" evidence="2">
    <location>
        <position position="253"/>
    </location>
    <ligand>
        <name>substrate</name>
    </ligand>
</feature>
<dbReference type="Pfam" id="PF00586">
    <property type="entry name" value="AIRS"/>
    <property type="match status" value="1"/>
</dbReference>
<dbReference type="AlphaFoldDB" id="A0A501XKI0"/>
<feature type="binding site" evidence="2">
    <location>
        <position position="43"/>
    </location>
    <ligand>
        <name>Mg(2+)</name>
        <dbReference type="ChEBI" id="CHEBI:18420"/>
        <label>1</label>
    </ligand>
</feature>
<dbReference type="Proteomes" id="UP000319897">
    <property type="component" value="Unassembled WGS sequence"/>
</dbReference>
<feature type="binding site" evidence="2">
    <location>
        <position position="43"/>
    </location>
    <ligand>
        <name>Mg(2+)</name>
        <dbReference type="ChEBI" id="CHEBI:18420"/>
        <label>2</label>
    </ligand>
</feature>
<keyword evidence="2 5" id="KW-0808">Transferase</keyword>
<dbReference type="InterPro" id="IPR036676">
    <property type="entry name" value="PurM-like_C_sf"/>
</dbReference>
<dbReference type="Gene3D" id="3.30.1330.10">
    <property type="entry name" value="PurM-like, N-terminal domain"/>
    <property type="match status" value="1"/>
</dbReference>
<feature type="binding site" evidence="2">
    <location>
        <position position="50"/>
    </location>
    <ligand>
        <name>substrate</name>
    </ligand>
</feature>
<feature type="binding site" evidence="2">
    <location>
        <position position="26"/>
    </location>
    <ligand>
        <name>Mg(2+)</name>
        <dbReference type="ChEBI" id="CHEBI:18420"/>
        <label>4</label>
    </ligand>
</feature>
<dbReference type="PANTHER" id="PTHR30270:SF0">
    <property type="entry name" value="THIAMINE-MONOPHOSPHATE KINASE"/>
    <property type="match status" value="1"/>
</dbReference>
<feature type="binding site" evidence="2">
    <location>
        <position position="207"/>
    </location>
    <ligand>
        <name>ATP</name>
        <dbReference type="ChEBI" id="CHEBI:30616"/>
    </ligand>
</feature>
<comment type="miscellaneous">
    <text evidence="2">Reaction mechanism of ThiL seems to utilize a direct, inline transfer of the gamma-phosphate of ATP to TMP rather than a phosphorylated enzyme intermediate.</text>
</comment>
<dbReference type="NCBIfam" id="TIGR01379">
    <property type="entry name" value="thiL"/>
    <property type="match status" value="1"/>
</dbReference>
<feature type="binding site" evidence="2">
    <location>
        <position position="145"/>
    </location>
    <ligand>
        <name>ATP</name>
        <dbReference type="ChEBI" id="CHEBI:30616"/>
    </ligand>
</feature>
<feature type="binding site" evidence="2">
    <location>
        <position position="208"/>
    </location>
    <ligand>
        <name>Mg(2+)</name>
        <dbReference type="ChEBI" id="CHEBI:18420"/>
        <label>5</label>
    </ligand>
</feature>
<evidence type="ECO:0000259" key="3">
    <source>
        <dbReference type="Pfam" id="PF00586"/>
    </source>
</evidence>
<feature type="binding site" evidence="2">
    <location>
        <position position="71"/>
    </location>
    <ligand>
        <name>Mg(2+)</name>
        <dbReference type="ChEBI" id="CHEBI:18420"/>
        <label>4</label>
    </ligand>
</feature>
<feature type="binding site" evidence="2">
    <location>
        <position position="119"/>
    </location>
    <ligand>
        <name>Mg(2+)</name>
        <dbReference type="ChEBI" id="CHEBI:18420"/>
        <label>1</label>
    </ligand>
</feature>
<dbReference type="PANTHER" id="PTHR30270">
    <property type="entry name" value="THIAMINE-MONOPHOSPHATE KINASE"/>
    <property type="match status" value="1"/>
</dbReference>
<dbReference type="EC" id="2.7.4.16" evidence="2"/>
<feature type="binding site" evidence="2">
    <location>
        <position position="304"/>
    </location>
    <ligand>
        <name>substrate</name>
    </ligand>
</feature>
<dbReference type="PIRSF" id="PIRSF005303">
    <property type="entry name" value="Thiam_monoph_kin"/>
    <property type="match status" value="1"/>
</dbReference>
<organism evidence="5 6">
    <name type="scientific">Sandaracinobacter neustonicus</name>
    <dbReference type="NCBI Taxonomy" id="1715348"/>
    <lineage>
        <taxon>Bacteria</taxon>
        <taxon>Pseudomonadati</taxon>
        <taxon>Pseudomonadota</taxon>
        <taxon>Alphaproteobacteria</taxon>
        <taxon>Sphingomonadales</taxon>
        <taxon>Sphingosinicellaceae</taxon>
        <taxon>Sandaracinobacter</taxon>
    </lineage>
</organism>
<keyword evidence="2" id="KW-0067">ATP-binding</keyword>
<dbReference type="Gene3D" id="3.90.650.10">
    <property type="entry name" value="PurM-like C-terminal domain"/>
    <property type="match status" value="1"/>
</dbReference>
<feature type="binding site" evidence="2">
    <location>
        <position position="71"/>
    </location>
    <ligand>
        <name>Mg(2+)</name>
        <dbReference type="ChEBI" id="CHEBI:18420"/>
        <label>3</label>
    </ligand>
</feature>
<feature type="binding site" evidence="2">
    <location>
        <position position="26"/>
    </location>
    <ligand>
        <name>Mg(2+)</name>
        <dbReference type="ChEBI" id="CHEBI:18420"/>
        <label>3</label>
    </ligand>
</feature>
<dbReference type="UniPathway" id="UPA00060">
    <property type="reaction ID" value="UER00142"/>
</dbReference>
<keyword evidence="6" id="KW-1185">Reference proteome</keyword>
<feature type="domain" description="PurM-like N-terminal" evidence="3">
    <location>
        <begin position="25"/>
        <end position="135"/>
    </location>
</feature>
<dbReference type="EMBL" id="VFSU01000024">
    <property type="protein sequence ID" value="TPE61080.1"/>
    <property type="molecule type" value="Genomic_DNA"/>
</dbReference>
<dbReference type="HAMAP" id="MF_02128">
    <property type="entry name" value="TMP_kinase"/>
    <property type="match status" value="1"/>
</dbReference>
<dbReference type="InterPro" id="IPR036921">
    <property type="entry name" value="PurM-like_N_sf"/>
</dbReference>
<feature type="domain" description="PurM-like C-terminal" evidence="4">
    <location>
        <begin position="190"/>
        <end position="294"/>
    </location>
</feature>
<feature type="binding site" evidence="2">
    <location>
        <position position="205"/>
    </location>
    <ligand>
        <name>Mg(2+)</name>
        <dbReference type="ChEBI" id="CHEBI:18420"/>
        <label>3</label>
    </ligand>
</feature>
<keyword evidence="1 2" id="KW-0784">Thiamine biosynthesis</keyword>
<dbReference type="GO" id="GO:0009030">
    <property type="term" value="F:thiamine-phosphate kinase activity"/>
    <property type="evidence" value="ECO:0007669"/>
    <property type="project" value="UniProtKB-UniRule"/>
</dbReference>
<keyword evidence="2" id="KW-0479">Metal-binding</keyword>
<feature type="binding site" evidence="2">
    <location>
        <begin position="118"/>
        <end position="119"/>
    </location>
    <ligand>
        <name>ATP</name>
        <dbReference type="ChEBI" id="CHEBI:30616"/>
    </ligand>
</feature>
<proteinExistence type="inferred from homology"/>
<comment type="caution">
    <text evidence="2">Lacks conserved residue(s) required for the propagation of feature annotation.</text>
</comment>
<comment type="similarity">
    <text evidence="2">Belongs to the thiamine-monophosphate kinase family.</text>
</comment>
<keyword evidence="2 5" id="KW-0418">Kinase</keyword>
<dbReference type="GO" id="GO:0005524">
    <property type="term" value="F:ATP binding"/>
    <property type="evidence" value="ECO:0007669"/>
    <property type="project" value="UniProtKB-UniRule"/>
</dbReference>
<dbReference type="SUPFAM" id="SSF56042">
    <property type="entry name" value="PurM C-terminal domain-like"/>
    <property type="match status" value="1"/>
</dbReference>
<gene>
    <name evidence="2 5" type="primary">thiL</name>
    <name evidence="5" type="ORF">FJQ54_09275</name>
</gene>
<dbReference type="SUPFAM" id="SSF55326">
    <property type="entry name" value="PurM N-terminal domain-like"/>
    <property type="match status" value="1"/>
</dbReference>
<comment type="catalytic activity">
    <reaction evidence="2">
        <text>thiamine phosphate + ATP = thiamine diphosphate + ADP</text>
        <dbReference type="Rhea" id="RHEA:15913"/>
        <dbReference type="ChEBI" id="CHEBI:30616"/>
        <dbReference type="ChEBI" id="CHEBI:37575"/>
        <dbReference type="ChEBI" id="CHEBI:58937"/>
        <dbReference type="ChEBI" id="CHEBI:456216"/>
        <dbReference type="EC" id="2.7.4.16"/>
    </reaction>
</comment>
<feature type="binding site" evidence="2">
    <location>
        <position position="71"/>
    </location>
    <ligand>
        <name>Mg(2+)</name>
        <dbReference type="ChEBI" id="CHEBI:18420"/>
        <label>2</label>
    </ligand>
</feature>
<reference evidence="5 6" key="1">
    <citation type="submission" date="2019-06" db="EMBL/GenBank/DDBJ databases">
        <authorList>
            <person name="Lee I."/>
            <person name="Jang G.I."/>
            <person name="Hwang C.Y."/>
        </authorList>
    </citation>
    <scope>NUCLEOTIDE SEQUENCE [LARGE SCALE GENOMIC DNA]</scope>
    <source>
        <strain evidence="5 6">PAMC 28131</strain>
    </source>
</reference>
<name>A0A501XKI0_9SPHN</name>
<keyword evidence="2" id="KW-0547">Nucleotide-binding</keyword>
<dbReference type="InterPro" id="IPR010918">
    <property type="entry name" value="PurM-like_C_dom"/>
</dbReference>
<dbReference type="GO" id="GO:0009229">
    <property type="term" value="P:thiamine diphosphate biosynthetic process"/>
    <property type="evidence" value="ECO:0007669"/>
    <property type="project" value="UniProtKB-UniRule"/>
</dbReference>
<protein>
    <recommendedName>
        <fullName evidence="2">Thiamine-monophosphate kinase</fullName>
        <shortName evidence="2">TMP kinase</shortName>
        <shortName evidence="2">Thiamine-phosphate kinase</shortName>
        <ecNumber evidence="2">2.7.4.16</ecNumber>
    </recommendedName>
</protein>
<comment type="caution">
    <text evidence="5">The sequence shown here is derived from an EMBL/GenBank/DDBJ whole genome shotgun (WGS) entry which is preliminary data.</text>
</comment>
<evidence type="ECO:0000256" key="1">
    <source>
        <dbReference type="ARBA" id="ARBA00022977"/>
    </source>
</evidence>
<comment type="function">
    <text evidence="2">Catalyzes the ATP-dependent phosphorylation of thiamine-monophosphate (TMP) to form thiamine-pyrophosphate (TPP), the active form of vitamin B1.</text>
</comment>
<dbReference type="InterPro" id="IPR016188">
    <property type="entry name" value="PurM-like_N"/>
</dbReference>
<evidence type="ECO:0000256" key="2">
    <source>
        <dbReference type="HAMAP-Rule" id="MF_02128"/>
    </source>
</evidence>
<feature type="binding site" evidence="2">
    <location>
        <position position="41"/>
    </location>
    <ligand>
        <name>Mg(2+)</name>
        <dbReference type="ChEBI" id="CHEBI:18420"/>
        <label>4</label>
    </ligand>
</feature>
<evidence type="ECO:0000259" key="4">
    <source>
        <dbReference type="Pfam" id="PF02769"/>
    </source>
</evidence>
<dbReference type="GO" id="GO:0000287">
    <property type="term" value="F:magnesium ion binding"/>
    <property type="evidence" value="ECO:0007669"/>
    <property type="project" value="UniProtKB-UniRule"/>
</dbReference>
<dbReference type="CDD" id="cd02194">
    <property type="entry name" value="ThiL"/>
    <property type="match status" value="1"/>
</dbReference>
<keyword evidence="2" id="KW-0460">Magnesium</keyword>
<dbReference type="GO" id="GO:0009228">
    <property type="term" value="P:thiamine biosynthetic process"/>
    <property type="evidence" value="ECO:0007669"/>
    <property type="project" value="UniProtKB-KW"/>
</dbReference>
<comment type="pathway">
    <text evidence="2">Cofactor biosynthesis; thiamine diphosphate biosynthesis; thiamine diphosphate from thiamine phosphate: step 1/1.</text>
</comment>
<evidence type="ECO:0000313" key="5">
    <source>
        <dbReference type="EMBL" id="TPE61080.1"/>
    </source>
</evidence>
<sequence length="307" mass="30808">MSLEADMLARLKAVARHPAARGLADDAAVLGWPLGQDLVATHDMLAEGVHFTPDCPPADIGWKLAAVNLSDLAAMGARPVGALMGAGIGNARGTDWAAELLRGLMQCLDAYDTPLLGGDTIRSGPTSVLSLTALGQSAPGTALARSGATDADDLWVSGTIGDAGLGLRIAQGGPGASALLKRYRRPTPRLALGLALSGVASAAMDVSDGLLIDAARLAAASGLAADISAAAIPLSPDARASGVPVAELATLGDDYELIFAAPPAARAKIEAAATQARTPICRIGRLHAGAGLTLDGATPAALGYQHR</sequence>
<evidence type="ECO:0000313" key="6">
    <source>
        <dbReference type="Proteomes" id="UP000319897"/>
    </source>
</evidence>
<accession>A0A501XKI0</accession>